<dbReference type="KEGG" id="mff:MFFC18_10300"/>
<dbReference type="EMBL" id="CP042912">
    <property type="protein sequence ID" value="QEG21176.1"/>
    <property type="molecule type" value="Genomic_DNA"/>
</dbReference>
<dbReference type="AlphaFoldDB" id="A0A5B9P963"/>
<dbReference type="InterPro" id="IPR051909">
    <property type="entry name" value="MFP_Cation_Efflux"/>
</dbReference>
<dbReference type="GO" id="GO:0015679">
    <property type="term" value="P:plasma membrane copper ion transport"/>
    <property type="evidence" value="ECO:0007669"/>
    <property type="project" value="TreeGrafter"/>
</dbReference>
<feature type="coiled-coil region" evidence="2">
    <location>
        <begin position="445"/>
        <end position="502"/>
    </location>
</feature>
<dbReference type="PANTHER" id="PTHR30097:SF4">
    <property type="entry name" value="SLR6042 PROTEIN"/>
    <property type="match status" value="1"/>
</dbReference>
<dbReference type="Gene3D" id="3.30.450.40">
    <property type="match status" value="1"/>
</dbReference>
<dbReference type="Proteomes" id="UP000322214">
    <property type="component" value="Chromosome"/>
</dbReference>
<dbReference type="RefSeq" id="WP_075081810.1">
    <property type="nucleotide sequence ID" value="NZ_CP042912.1"/>
</dbReference>
<keyword evidence="2" id="KW-0175">Coiled coil</keyword>
<evidence type="ECO:0000313" key="4">
    <source>
        <dbReference type="EMBL" id="QEG21176.1"/>
    </source>
</evidence>
<dbReference type="GO" id="GO:0060003">
    <property type="term" value="P:copper ion export"/>
    <property type="evidence" value="ECO:0007669"/>
    <property type="project" value="TreeGrafter"/>
</dbReference>
<evidence type="ECO:0000313" key="5">
    <source>
        <dbReference type="Proteomes" id="UP000322214"/>
    </source>
</evidence>
<gene>
    <name evidence="4" type="ORF">MFFC18_10300</name>
</gene>
<dbReference type="Gene3D" id="2.40.30.170">
    <property type="match status" value="1"/>
</dbReference>
<dbReference type="InterPro" id="IPR029016">
    <property type="entry name" value="GAF-like_dom_sf"/>
</dbReference>
<dbReference type="SMART" id="SM00065">
    <property type="entry name" value="GAF"/>
    <property type="match status" value="1"/>
</dbReference>
<dbReference type="STRING" id="980251.GCA_001642875_01910"/>
<evidence type="ECO:0000259" key="3">
    <source>
        <dbReference type="SMART" id="SM00065"/>
    </source>
</evidence>
<evidence type="ECO:0000256" key="1">
    <source>
        <dbReference type="ARBA" id="ARBA00022448"/>
    </source>
</evidence>
<protein>
    <submittedName>
        <fullName evidence="4">HlyD family secretion protein</fullName>
    </submittedName>
</protein>
<dbReference type="SUPFAM" id="SSF111369">
    <property type="entry name" value="HlyD-like secretion proteins"/>
    <property type="match status" value="1"/>
</dbReference>
<sequence>MNATQQQTIEQIASKSTNRREFLEGFIDHAIHEYDVLGGMFWDCTEKIPKPICQSYRGEQQMLKLGCSASQHNDFLRQAVASKEPLIVSADNETPGSVVKELHPTILMVSIAHGGRTEVAELFFAGDQPREQVTGKVGSLSSLSRAAAVWGMPPQRATQAPSSEPATRIDIAATEAFIHSLHQSLDLKDNARTIANETRRYLDCDRATVVQMRGRRCRTIAVSGQPSMNRRSNAVRLLEKVANKVLPTRQLFWYPDEDSLPPQIQNPLQEYLANSATRTMVVVPVFDKADSSQMEVDSHREKRQLIGGIVVEHCREQWDRQQQASVVELATRHGSDAFRNSWNHQSLFLYSIWKWLGKSKIIFAARHLPKTIAAVIGLVAACLALTLIQSDFQLSCDGSLIPEQRELVFSKGTGIVSKVLVQHGQDVKSGDPIVKLTDLDLDYQLTELEGQIKEVEQSIRSIESSRLGRKRGEEESLQQENLKSQQAELASLQQQQRIYLKRKADLVVTSPLSGQVMTWDVRKRLQNRTVSAMDQLMEIANVDGKWTLELDLPDRKVGHFMKRWNEAKTNDEPVDVEFILAAEPGVTHTGQVKAVGTSTQLNAANEHHLKILVDIDIESIDVRQSRSGVSAKIDCGDASLGYVWFHPVKEFFQAKVLFPIW</sequence>
<feature type="domain" description="GAF" evidence="3">
    <location>
        <begin position="186"/>
        <end position="340"/>
    </location>
</feature>
<dbReference type="Gene3D" id="1.10.287.470">
    <property type="entry name" value="Helix hairpin bin"/>
    <property type="match status" value="1"/>
</dbReference>
<dbReference type="InterPro" id="IPR003018">
    <property type="entry name" value="GAF"/>
</dbReference>
<accession>A0A5B9P963</accession>
<dbReference type="Gene3D" id="2.40.50.100">
    <property type="match status" value="1"/>
</dbReference>
<reference evidence="4 5" key="1">
    <citation type="submission" date="2019-08" db="EMBL/GenBank/DDBJ databases">
        <title>Deep-cultivation of Planctomycetes and their phenomic and genomic characterization uncovers novel biology.</title>
        <authorList>
            <person name="Wiegand S."/>
            <person name="Jogler M."/>
            <person name="Boedeker C."/>
            <person name="Pinto D."/>
            <person name="Vollmers J."/>
            <person name="Rivas-Marin E."/>
            <person name="Kohn T."/>
            <person name="Peeters S.H."/>
            <person name="Heuer A."/>
            <person name="Rast P."/>
            <person name="Oberbeckmann S."/>
            <person name="Bunk B."/>
            <person name="Jeske O."/>
            <person name="Meyerdierks A."/>
            <person name="Storesund J.E."/>
            <person name="Kallscheuer N."/>
            <person name="Luecker S."/>
            <person name="Lage O.M."/>
            <person name="Pohl T."/>
            <person name="Merkel B.J."/>
            <person name="Hornburger P."/>
            <person name="Mueller R.-W."/>
            <person name="Bruemmer F."/>
            <person name="Labrenz M."/>
            <person name="Spormann A.M."/>
            <person name="Op den Camp H."/>
            <person name="Overmann J."/>
            <person name="Amann R."/>
            <person name="Jetten M.S.M."/>
            <person name="Mascher T."/>
            <person name="Medema M.H."/>
            <person name="Devos D.P."/>
            <person name="Kaster A.-K."/>
            <person name="Ovreas L."/>
            <person name="Rohde M."/>
            <person name="Galperin M.Y."/>
            <person name="Jogler C."/>
        </authorList>
    </citation>
    <scope>NUCLEOTIDE SEQUENCE [LARGE SCALE GENOMIC DNA]</scope>
    <source>
        <strain evidence="4 5">FC18</strain>
    </source>
</reference>
<name>A0A5B9P963_9BACT</name>
<dbReference type="OrthoDB" id="248877at2"/>
<keyword evidence="5" id="KW-1185">Reference proteome</keyword>
<dbReference type="SUPFAM" id="SSF55781">
    <property type="entry name" value="GAF domain-like"/>
    <property type="match status" value="1"/>
</dbReference>
<dbReference type="GO" id="GO:0030313">
    <property type="term" value="C:cell envelope"/>
    <property type="evidence" value="ECO:0007669"/>
    <property type="project" value="TreeGrafter"/>
</dbReference>
<dbReference type="Pfam" id="PF01590">
    <property type="entry name" value="GAF"/>
    <property type="match status" value="1"/>
</dbReference>
<proteinExistence type="predicted"/>
<keyword evidence="1" id="KW-0813">Transport</keyword>
<dbReference type="PANTHER" id="PTHR30097">
    <property type="entry name" value="CATION EFFLUX SYSTEM PROTEIN CUSB"/>
    <property type="match status" value="1"/>
</dbReference>
<evidence type="ECO:0000256" key="2">
    <source>
        <dbReference type="SAM" id="Coils"/>
    </source>
</evidence>
<organism evidence="4 5">
    <name type="scientific">Mariniblastus fucicola</name>
    <dbReference type="NCBI Taxonomy" id="980251"/>
    <lineage>
        <taxon>Bacteria</taxon>
        <taxon>Pseudomonadati</taxon>
        <taxon>Planctomycetota</taxon>
        <taxon>Planctomycetia</taxon>
        <taxon>Pirellulales</taxon>
        <taxon>Pirellulaceae</taxon>
        <taxon>Mariniblastus</taxon>
    </lineage>
</organism>